<gene>
    <name evidence="2" type="ORF">H5410_026623</name>
</gene>
<dbReference type="PANTHER" id="PTHR31672">
    <property type="entry name" value="BNACNNG10540D PROTEIN"/>
    <property type="match status" value="1"/>
</dbReference>
<proteinExistence type="predicted"/>
<sequence>MASSNHINSAEAIERSDDLVLQILVLLLAKPLFKFKLVSKRWQSLISDPYISSSWRPQTSPSALIVQRLAYIIMRCTIQRQTPGGDYVIHFQCQFETTGVFFNGTIFWAFNSWCYFNMDTETLCYLDNPMQEMNTTYPYTDYWLGCVNERLYFVGPADNGWIPHVSVFELGNDYLWSLKYRNDPLETWSSFLSVMARKDELFMAIYMHDHDPSDVNQAKG</sequence>
<evidence type="ECO:0000313" key="2">
    <source>
        <dbReference type="EMBL" id="KAG5605131.1"/>
    </source>
</evidence>
<evidence type="ECO:0000259" key="1">
    <source>
        <dbReference type="Pfam" id="PF00646"/>
    </source>
</evidence>
<feature type="domain" description="F-box" evidence="1">
    <location>
        <begin position="17"/>
        <end position="51"/>
    </location>
</feature>
<evidence type="ECO:0000313" key="3">
    <source>
        <dbReference type="Proteomes" id="UP000824120"/>
    </source>
</evidence>
<reference evidence="2 3" key="1">
    <citation type="submission" date="2020-09" db="EMBL/GenBank/DDBJ databases">
        <title>De no assembly of potato wild relative species, Solanum commersonii.</title>
        <authorList>
            <person name="Cho K."/>
        </authorList>
    </citation>
    <scope>NUCLEOTIDE SEQUENCE [LARGE SCALE GENOMIC DNA]</scope>
    <source>
        <strain evidence="2">LZ3.2</strain>
        <tissue evidence="2">Leaf</tissue>
    </source>
</reference>
<dbReference type="Pfam" id="PF00646">
    <property type="entry name" value="F-box"/>
    <property type="match status" value="1"/>
</dbReference>
<dbReference type="InterPro" id="IPR001810">
    <property type="entry name" value="F-box_dom"/>
</dbReference>
<protein>
    <recommendedName>
        <fullName evidence="1">F-box domain-containing protein</fullName>
    </recommendedName>
</protein>
<accession>A0A9J5YWM9</accession>
<dbReference type="PANTHER" id="PTHR31672:SF13">
    <property type="entry name" value="F-BOX PROTEIN CPR30-LIKE"/>
    <property type="match status" value="1"/>
</dbReference>
<dbReference type="AlphaFoldDB" id="A0A9J5YWM9"/>
<dbReference type="InterPro" id="IPR050796">
    <property type="entry name" value="SCF_F-box_component"/>
</dbReference>
<comment type="caution">
    <text evidence="2">The sequence shown here is derived from an EMBL/GenBank/DDBJ whole genome shotgun (WGS) entry which is preliminary data.</text>
</comment>
<dbReference type="InterPro" id="IPR036047">
    <property type="entry name" value="F-box-like_dom_sf"/>
</dbReference>
<dbReference type="Proteomes" id="UP000824120">
    <property type="component" value="Chromosome 5"/>
</dbReference>
<dbReference type="EMBL" id="JACXVP010000005">
    <property type="protein sequence ID" value="KAG5605131.1"/>
    <property type="molecule type" value="Genomic_DNA"/>
</dbReference>
<organism evidence="2 3">
    <name type="scientific">Solanum commersonii</name>
    <name type="common">Commerson's wild potato</name>
    <name type="synonym">Commerson's nightshade</name>
    <dbReference type="NCBI Taxonomy" id="4109"/>
    <lineage>
        <taxon>Eukaryota</taxon>
        <taxon>Viridiplantae</taxon>
        <taxon>Streptophyta</taxon>
        <taxon>Embryophyta</taxon>
        <taxon>Tracheophyta</taxon>
        <taxon>Spermatophyta</taxon>
        <taxon>Magnoliopsida</taxon>
        <taxon>eudicotyledons</taxon>
        <taxon>Gunneridae</taxon>
        <taxon>Pentapetalae</taxon>
        <taxon>asterids</taxon>
        <taxon>lamiids</taxon>
        <taxon>Solanales</taxon>
        <taxon>Solanaceae</taxon>
        <taxon>Solanoideae</taxon>
        <taxon>Solaneae</taxon>
        <taxon>Solanum</taxon>
    </lineage>
</organism>
<dbReference type="SUPFAM" id="SSF81383">
    <property type="entry name" value="F-box domain"/>
    <property type="match status" value="1"/>
</dbReference>
<keyword evidence="3" id="KW-1185">Reference proteome</keyword>
<dbReference type="OrthoDB" id="10426773at2759"/>
<name>A0A9J5YWM9_SOLCO</name>